<dbReference type="AlphaFoldDB" id="A0A264W436"/>
<feature type="domain" description="Response regulatory" evidence="11">
    <location>
        <begin position="6"/>
        <end position="122"/>
    </location>
</feature>
<dbReference type="InterPro" id="IPR051271">
    <property type="entry name" value="2C-system_Tx_regulators"/>
</dbReference>
<dbReference type="Proteomes" id="UP000217065">
    <property type="component" value="Unassembled WGS sequence"/>
</dbReference>
<evidence type="ECO:0000256" key="3">
    <source>
        <dbReference type="ARBA" id="ARBA00022553"/>
    </source>
</evidence>
<dbReference type="SMART" id="SM00448">
    <property type="entry name" value="REC"/>
    <property type="match status" value="1"/>
</dbReference>
<dbReference type="RefSeq" id="WP_094942359.1">
    <property type="nucleotide sequence ID" value="NZ_NOKQ01000196.1"/>
</dbReference>
<evidence type="ECO:0000256" key="8">
    <source>
        <dbReference type="ARBA" id="ARBA00023163"/>
    </source>
</evidence>
<keyword evidence="3 10" id="KW-0597">Phosphoprotein</keyword>
<keyword evidence="2 9" id="KW-0963">Cytoplasm</keyword>
<evidence type="ECO:0000256" key="10">
    <source>
        <dbReference type="PROSITE-ProRule" id="PRU00169"/>
    </source>
</evidence>
<dbReference type="InterPro" id="IPR036390">
    <property type="entry name" value="WH_DNA-bd_sf"/>
</dbReference>
<dbReference type="InterPro" id="IPR036388">
    <property type="entry name" value="WH-like_DNA-bd_sf"/>
</dbReference>
<dbReference type="SUPFAM" id="SSF52172">
    <property type="entry name" value="CheY-like"/>
    <property type="match status" value="1"/>
</dbReference>
<evidence type="ECO:0000256" key="2">
    <source>
        <dbReference type="ARBA" id="ARBA00022490"/>
    </source>
</evidence>
<evidence type="ECO:0000256" key="4">
    <source>
        <dbReference type="ARBA" id="ARBA00023012"/>
    </source>
</evidence>
<dbReference type="PANTHER" id="PTHR45526:SF6">
    <property type="entry name" value="TRANSCRIPTIONAL REGULATORY PROTEIN CITT"/>
    <property type="match status" value="1"/>
</dbReference>
<protein>
    <recommendedName>
        <fullName evidence="9">Transcriptional regulatory protein</fullName>
    </recommendedName>
</protein>
<dbReference type="Pfam" id="PF00072">
    <property type="entry name" value="Response_reg"/>
    <property type="match status" value="1"/>
</dbReference>
<proteinExistence type="predicted"/>
<dbReference type="GO" id="GO:0005737">
    <property type="term" value="C:cytoplasm"/>
    <property type="evidence" value="ECO:0007669"/>
    <property type="project" value="UniProtKB-SubCell"/>
</dbReference>
<dbReference type="EMBL" id="NOKQ01000196">
    <property type="protein sequence ID" value="OZS78339.1"/>
    <property type="molecule type" value="Genomic_DNA"/>
</dbReference>
<name>A0A264W436_9BACL</name>
<dbReference type="PANTHER" id="PTHR45526">
    <property type="entry name" value="TRANSCRIPTIONAL REGULATORY PROTEIN DPIA"/>
    <property type="match status" value="1"/>
</dbReference>
<evidence type="ECO:0000256" key="5">
    <source>
        <dbReference type="ARBA" id="ARBA00023015"/>
    </source>
</evidence>
<evidence type="ECO:0000313" key="13">
    <source>
        <dbReference type="Proteomes" id="UP000217065"/>
    </source>
</evidence>
<evidence type="ECO:0000259" key="11">
    <source>
        <dbReference type="PROSITE" id="PS50110"/>
    </source>
</evidence>
<keyword evidence="8 9" id="KW-0804">Transcription</keyword>
<dbReference type="PROSITE" id="PS50110">
    <property type="entry name" value="RESPONSE_REGULATORY"/>
    <property type="match status" value="1"/>
</dbReference>
<evidence type="ECO:0000256" key="7">
    <source>
        <dbReference type="ARBA" id="ARBA00023159"/>
    </source>
</evidence>
<dbReference type="InterPro" id="IPR001789">
    <property type="entry name" value="Sig_transdc_resp-reg_receiver"/>
</dbReference>
<evidence type="ECO:0000256" key="1">
    <source>
        <dbReference type="ARBA" id="ARBA00004496"/>
    </source>
</evidence>
<dbReference type="GO" id="GO:0000156">
    <property type="term" value="F:phosphorelay response regulator activity"/>
    <property type="evidence" value="ECO:0007669"/>
    <property type="project" value="TreeGrafter"/>
</dbReference>
<sequence>MTRPIEVLIVEDDPRIARIHEKFVASVDGFTAVGIAHTVEEAKMWMDELQPQLVLVDVYLPDDLGTQFVDYVKQLYPYTDVILITAATEVDVVRKAYAAGIEDYLLKPVTMQSFTDSITSYKEKKQLLTSTTEFTESQIRQLFKKTSQPDMEAAPKGIDRLTREKVSSVISKHPDGITAERLGAELGMSRSTARRYLEHLVTENTLLVEQVYGSVGRPERRYFLK</sequence>
<keyword evidence="5 9" id="KW-0805">Transcription regulation</keyword>
<dbReference type="GO" id="GO:0003700">
    <property type="term" value="F:DNA-binding transcription factor activity"/>
    <property type="evidence" value="ECO:0007669"/>
    <property type="project" value="InterPro"/>
</dbReference>
<keyword evidence="4 9" id="KW-0902">Two-component regulatory system</keyword>
<dbReference type="Gene3D" id="1.10.10.10">
    <property type="entry name" value="Winged helix-like DNA-binding domain superfamily/Winged helix DNA-binding domain"/>
    <property type="match status" value="1"/>
</dbReference>
<comment type="subcellular location">
    <subcellularLocation>
        <location evidence="1 9">Cytoplasm</location>
    </subcellularLocation>
</comment>
<dbReference type="GO" id="GO:0003677">
    <property type="term" value="F:DNA binding"/>
    <property type="evidence" value="ECO:0007669"/>
    <property type="project" value="UniProtKB-KW"/>
</dbReference>
<dbReference type="PIRSF" id="PIRSF006171">
    <property type="entry name" value="RR_citrat_malat"/>
    <property type="match status" value="1"/>
</dbReference>
<dbReference type="Gene3D" id="3.40.50.2300">
    <property type="match status" value="1"/>
</dbReference>
<reference evidence="12 13" key="1">
    <citation type="submission" date="2017-07" db="EMBL/GenBank/DDBJ databases">
        <title>Tetzosporium hominis gen.nov. sp.nov.</title>
        <authorList>
            <person name="Tetz G."/>
            <person name="Tetz V."/>
        </authorList>
    </citation>
    <scope>NUCLEOTIDE SEQUENCE [LARGE SCALE GENOMIC DNA]</scope>
    <source>
        <strain evidence="12 13">VT-49</strain>
    </source>
</reference>
<keyword evidence="7 9" id="KW-0010">Activator</keyword>
<keyword evidence="6 9" id="KW-0238">DNA-binding</keyword>
<organism evidence="12 13">
    <name type="scientific">Tetzosporium hominis</name>
    <dbReference type="NCBI Taxonomy" id="2020506"/>
    <lineage>
        <taxon>Bacteria</taxon>
        <taxon>Bacillati</taxon>
        <taxon>Bacillota</taxon>
        <taxon>Bacilli</taxon>
        <taxon>Bacillales</taxon>
        <taxon>Caryophanaceae</taxon>
        <taxon>Tetzosporium</taxon>
    </lineage>
</organism>
<dbReference type="Pfam" id="PF20714">
    <property type="entry name" value="HTH_64"/>
    <property type="match status" value="1"/>
</dbReference>
<comment type="caution">
    <text evidence="12">The sequence shown here is derived from an EMBL/GenBank/DDBJ whole genome shotgun (WGS) entry which is preliminary data.</text>
</comment>
<dbReference type="InterPro" id="IPR011006">
    <property type="entry name" value="CheY-like_superfamily"/>
</dbReference>
<dbReference type="InterPro" id="IPR024187">
    <property type="entry name" value="Sig_transdc_resp-reg_cit/mal"/>
</dbReference>
<evidence type="ECO:0000313" key="12">
    <source>
        <dbReference type="EMBL" id="OZS78339.1"/>
    </source>
</evidence>
<keyword evidence="13" id="KW-1185">Reference proteome</keyword>
<accession>A0A264W436</accession>
<dbReference type="SUPFAM" id="SSF46785">
    <property type="entry name" value="Winged helix' DNA-binding domain"/>
    <property type="match status" value="1"/>
</dbReference>
<dbReference type="OrthoDB" id="9759232at2"/>
<dbReference type="InterPro" id="IPR048714">
    <property type="entry name" value="DpiA-like_HTH"/>
</dbReference>
<feature type="modified residue" description="4-aspartylphosphate" evidence="10">
    <location>
        <position position="57"/>
    </location>
</feature>
<gene>
    <name evidence="12" type="ORF">CF394_06155</name>
</gene>
<evidence type="ECO:0000256" key="9">
    <source>
        <dbReference type="PIRNR" id="PIRNR006171"/>
    </source>
</evidence>
<evidence type="ECO:0000256" key="6">
    <source>
        <dbReference type="ARBA" id="ARBA00023125"/>
    </source>
</evidence>